<reference evidence="2 3" key="1">
    <citation type="journal article" date="2014" name="BMC Genomics">
        <title>Comparison of environmental and isolate Sulfobacillus genomes reveals diverse carbon, sulfur, nitrogen, and hydrogen metabolisms.</title>
        <authorList>
            <person name="Justice N.B."/>
            <person name="Norman A."/>
            <person name="Brown C.T."/>
            <person name="Singh A."/>
            <person name="Thomas B.C."/>
            <person name="Banfield J.F."/>
        </authorList>
    </citation>
    <scope>NUCLEOTIDE SEQUENCE [LARGE SCALE GENOMIC DNA]</scope>
    <source>
        <strain evidence="2">AMDSBA1</strain>
    </source>
</reference>
<evidence type="ECO:0000256" key="1">
    <source>
        <dbReference type="SAM" id="Phobius"/>
    </source>
</evidence>
<sequence>MLTVTDFLTFTGATSITVALVTFVKIWWPHAPDPWMTWGVAELVVFLGGLWQTAWTLSVMQSVLLFISGIMVTTMALGSRTGVQLVILTHRGEDP</sequence>
<proteinExistence type="predicted"/>
<dbReference type="AlphaFoldDB" id="A0A2T2WGZ5"/>
<name>A0A2T2WGZ5_9FIRM</name>
<dbReference type="Proteomes" id="UP000242699">
    <property type="component" value="Unassembled WGS sequence"/>
</dbReference>
<evidence type="ECO:0000313" key="3">
    <source>
        <dbReference type="Proteomes" id="UP000242699"/>
    </source>
</evidence>
<protein>
    <recommendedName>
        <fullName evidence="4">Holin</fullName>
    </recommendedName>
</protein>
<keyword evidence="1" id="KW-0812">Transmembrane</keyword>
<keyword evidence="1" id="KW-1133">Transmembrane helix</keyword>
<comment type="caution">
    <text evidence="2">The sequence shown here is derived from an EMBL/GenBank/DDBJ whole genome shotgun (WGS) entry which is preliminary data.</text>
</comment>
<feature type="transmembrane region" description="Helical" evidence="1">
    <location>
        <begin position="7"/>
        <end position="28"/>
    </location>
</feature>
<evidence type="ECO:0008006" key="4">
    <source>
        <dbReference type="Google" id="ProtNLM"/>
    </source>
</evidence>
<accession>A0A2T2WGZ5</accession>
<dbReference type="EMBL" id="PXYT01000132">
    <property type="protein sequence ID" value="PSR21511.1"/>
    <property type="molecule type" value="Genomic_DNA"/>
</dbReference>
<organism evidence="2 3">
    <name type="scientific">Sulfobacillus benefaciens</name>
    <dbReference type="NCBI Taxonomy" id="453960"/>
    <lineage>
        <taxon>Bacteria</taxon>
        <taxon>Bacillati</taxon>
        <taxon>Bacillota</taxon>
        <taxon>Clostridia</taxon>
        <taxon>Eubacteriales</taxon>
        <taxon>Clostridiales Family XVII. Incertae Sedis</taxon>
        <taxon>Sulfobacillus</taxon>
    </lineage>
</organism>
<evidence type="ECO:0000313" key="2">
    <source>
        <dbReference type="EMBL" id="PSR21511.1"/>
    </source>
</evidence>
<gene>
    <name evidence="2" type="ORF">C7B43_21255</name>
</gene>
<keyword evidence="1" id="KW-0472">Membrane</keyword>